<dbReference type="InterPro" id="IPR042228">
    <property type="entry name" value="Dynein_linker_3"/>
</dbReference>
<keyword evidence="5" id="KW-0547">Nucleotide-binding</keyword>
<keyword evidence="2" id="KW-0963">Cytoplasm</keyword>
<keyword evidence="9" id="KW-0969">Cilium</keyword>
<dbReference type="InterPro" id="IPR042222">
    <property type="entry name" value="Dynein_2_N"/>
</dbReference>
<accession>A0A448WED9</accession>
<keyword evidence="10" id="KW-0505">Motor protein</keyword>
<evidence type="ECO:0000256" key="5">
    <source>
        <dbReference type="ARBA" id="ARBA00022741"/>
    </source>
</evidence>
<keyword evidence="7" id="KW-0243">Dynein</keyword>
<dbReference type="Gene3D" id="1.20.140.100">
    <property type="entry name" value="Dynein heavy chain, N-terminal domain 2"/>
    <property type="match status" value="1"/>
</dbReference>
<name>A0A448WED9_9PLAT</name>
<protein>
    <recommendedName>
        <fullName evidence="13">Dynein heavy chain linker domain-containing protein</fullName>
    </recommendedName>
</protein>
<keyword evidence="15" id="KW-1185">Reference proteome</keyword>
<evidence type="ECO:0000256" key="2">
    <source>
        <dbReference type="ARBA" id="ARBA00022490"/>
    </source>
</evidence>
<keyword evidence="3" id="KW-0493">Microtubule</keyword>
<dbReference type="FunFam" id="3.20.180.20:FF:000001">
    <property type="entry name" value="Dynein axonemal heavy chain 5"/>
    <property type="match status" value="1"/>
</dbReference>
<sequence>MKSYIESMIRGFRGVLRNFIHSNGLYYNRSHSQLIYAVRTIMAEVSKTPIVKACCHAANRLEELHELSDGLERCQKSLNDYLNTKRNAFPRFFFISDDELLSILGSSEPECVQEHMIKMFDNIASLQLVKAINQEMSATAMVSSEGEIMQFRQSVLATGRVEEWMTRVEAEMKSTNRLITKEAIYYYSSKGSRWVWLEKLSLGQVRCYRT</sequence>
<comment type="subcellular location">
    <subcellularLocation>
        <location evidence="1">Cytoplasm</location>
        <location evidence="1">Cytoskeleton</location>
        <location evidence="1">Cilium axoneme</location>
    </subcellularLocation>
</comment>
<dbReference type="GO" id="GO:0030286">
    <property type="term" value="C:dynein complex"/>
    <property type="evidence" value="ECO:0007669"/>
    <property type="project" value="UniProtKB-KW"/>
</dbReference>
<evidence type="ECO:0000256" key="1">
    <source>
        <dbReference type="ARBA" id="ARBA00004430"/>
    </source>
</evidence>
<evidence type="ECO:0000256" key="11">
    <source>
        <dbReference type="ARBA" id="ARBA00023212"/>
    </source>
</evidence>
<gene>
    <name evidence="14" type="ORF">PXEA_LOCUS3125</name>
</gene>
<dbReference type="PANTHER" id="PTHR22878">
    <property type="entry name" value="DYNEIN HEAVY CHAIN 6, AXONEMAL-LIKE-RELATED"/>
    <property type="match status" value="1"/>
</dbReference>
<evidence type="ECO:0000259" key="13">
    <source>
        <dbReference type="Pfam" id="PF08393"/>
    </source>
</evidence>
<evidence type="ECO:0000256" key="8">
    <source>
        <dbReference type="ARBA" id="ARBA00023054"/>
    </source>
</evidence>
<dbReference type="EMBL" id="CAAALY010006973">
    <property type="protein sequence ID" value="VEL09685.1"/>
    <property type="molecule type" value="Genomic_DNA"/>
</dbReference>
<dbReference type="Gene3D" id="3.20.180.20">
    <property type="entry name" value="Dynein heavy chain, N-terminal domain 2"/>
    <property type="match status" value="1"/>
</dbReference>
<evidence type="ECO:0000256" key="7">
    <source>
        <dbReference type="ARBA" id="ARBA00023017"/>
    </source>
</evidence>
<keyword evidence="12" id="KW-0966">Cell projection</keyword>
<keyword evidence="4" id="KW-0677">Repeat</keyword>
<evidence type="ECO:0000256" key="12">
    <source>
        <dbReference type="ARBA" id="ARBA00023273"/>
    </source>
</evidence>
<feature type="domain" description="Dynein heavy chain linker" evidence="13">
    <location>
        <begin position="38"/>
        <end position="183"/>
    </location>
</feature>
<keyword evidence="6" id="KW-0067">ATP-binding</keyword>
<reference evidence="14" key="1">
    <citation type="submission" date="2018-11" db="EMBL/GenBank/DDBJ databases">
        <authorList>
            <consortium name="Pathogen Informatics"/>
        </authorList>
    </citation>
    <scope>NUCLEOTIDE SEQUENCE</scope>
</reference>
<organism evidence="14 15">
    <name type="scientific">Protopolystoma xenopodis</name>
    <dbReference type="NCBI Taxonomy" id="117903"/>
    <lineage>
        <taxon>Eukaryota</taxon>
        <taxon>Metazoa</taxon>
        <taxon>Spiralia</taxon>
        <taxon>Lophotrochozoa</taxon>
        <taxon>Platyhelminthes</taxon>
        <taxon>Monogenea</taxon>
        <taxon>Polyopisthocotylea</taxon>
        <taxon>Polystomatidea</taxon>
        <taxon>Polystomatidae</taxon>
        <taxon>Protopolystoma</taxon>
    </lineage>
</organism>
<dbReference type="GO" id="GO:0005524">
    <property type="term" value="F:ATP binding"/>
    <property type="evidence" value="ECO:0007669"/>
    <property type="project" value="UniProtKB-KW"/>
</dbReference>
<comment type="caution">
    <text evidence="14">The sequence shown here is derived from an EMBL/GenBank/DDBJ whole genome shotgun (WGS) entry which is preliminary data.</text>
</comment>
<dbReference type="AlphaFoldDB" id="A0A448WED9"/>
<evidence type="ECO:0000256" key="4">
    <source>
        <dbReference type="ARBA" id="ARBA00022737"/>
    </source>
</evidence>
<dbReference type="Proteomes" id="UP000784294">
    <property type="component" value="Unassembled WGS sequence"/>
</dbReference>
<evidence type="ECO:0000256" key="10">
    <source>
        <dbReference type="ARBA" id="ARBA00023175"/>
    </source>
</evidence>
<evidence type="ECO:0000256" key="9">
    <source>
        <dbReference type="ARBA" id="ARBA00023069"/>
    </source>
</evidence>
<evidence type="ECO:0000313" key="14">
    <source>
        <dbReference type="EMBL" id="VEL09685.1"/>
    </source>
</evidence>
<evidence type="ECO:0000256" key="3">
    <source>
        <dbReference type="ARBA" id="ARBA00022701"/>
    </source>
</evidence>
<dbReference type="GO" id="GO:0005874">
    <property type="term" value="C:microtubule"/>
    <property type="evidence" value="ECO:0007669"/>
    <property type="project" value="UniProtKB-KW"/>
</dbReference>
<dbReference type="InterPro" id="IPR026983">
    <property type="entry name" value="DHC"/>
</dbReference>
<keyword evidence="11" id="KW-0206">Cytoskeleton</keyword>
<proteinExistence type="predicted"/>
<dbReference type="GO" id="GO:0051959">
    <property type="term" value="F:dynein light intermediate chain binding"/>
    <property type="evidence" value="ECO:0007669"/>
    <property type="project" value="InterPro"/>
</dbReference>
<dbReference type="GO" id="GO:0007018">
    <property type="term" value="P:microtubule-based movement"/>
    <property type="evidence" value="ECO:0007669"/>
    <property type="project" value="InterPro"/>
</dbReference>
<dbReference type="Pfam" id="PF08393">
    <property type="entry name" value="DHC_N2"/>
    <property type="match status" value="1"/>
</dbReference>
<keyword evidence="8" id="KW-0175">Coiled coil</keyword>
<dbReference type="GO" id="GO:0005930">
    <property type="term" value="C:axoneme"/>
    <property type="evidence" value="ECO:0007669"/>
    <property type="project" value="UniProtKB-SubCell"/>
</dbReference>
<dbReference type="GO" id="GO:0045505">
    <property type="term" value="F:dynein intermediate chain binding"/>
    <property type="evidence" value="ECO:0007669"/>
    <property type="project" value="InterPro"/>
</dbReference>
<dbReference type="InterPro" id="IPR013602">
    <property type="entry name" value="Dynein_heavy_linker"/>
</dbReference>
<dbReference type="OrthoDB" id="6160311at2759"/>
<dbReference type="PANTHER" id="PTHR22878:SF63">
    <property type="entry name" value="DYNEIN AXONEMAL HEAVY CHAIN 10"/>
    <property type="match status" value="1"/>
</dbReference>
<evidence type="ECO:0000256" key="6">
    <source>
        <dbReference type="ARBA" id="ARBA00022840"/>
    </source>
</evidence>
<evidence type="ECO:0000313" key="15">
    <source>
        <dbReference type="Proteomes" id="UP000784294"/>
    </source>
</evidence>